<dbReference type="EMBL" id="NTYW01000034">
    <property type="protein sequence ID" value="PES33696.1"/>
    <property type="molecule type" value="Genomic_DNA"/>
</dbReference>
<gene>
    <name evidence="1" type="ORF">CN497_21340</name>
</gene>
<sequence>TSIYIDFVDDKLKHLVYEVNLRNLKDKVLLKKELKDYPTSAYSKKNKSVYFTEETKNKTQQLFEKKLQKKNFQLTRNFNYVDFLKLDDKQGILYMRVLLEKDDRDFHVAKIDLNKREIKVFNKEKNNDSVVWFDYNSNTQQLLVISKSIKEEEKNINLSNENDQPLKAPAYKGTIINVKDNQEKEVFLFHKFIDSASLSPEGKQILFSWKDSIDPEASSTISSFNIKTKEEKILIKDSKELINVHQPIYSKQQDGFYFIADLNKIITNKNTNTQTHPTAVKFFNLESNEIESVWSPKKGTVINIYF</sequence>
<dbReference type="Proteomes" id="UP000220341">
    <property type="component" value="Unassembled WGS sequence"/>
</dbReference>
<accession>A0AAE5P4C7</accession>
<evidence type="ECO:0000313" key="2">
    <source>
        <dbReference type="Proteomes" id="UP000220341"/>
    </source>
</evidence>
<evidence type="ECO:0000313" key="1">
    <source>
        <dbReference type="EMBL" id="PES33696.1"/>
    </source>
</evidence>
<dbReference type="AlphaFoldDB" id="A0AAE5P4C7"/>
<reference evidence="1 2" key="1">
    <citation type="submission" date="2017-09" db="EMBL/GenBank/DDBJ databases">
        <title>Large-scale bioinformatics analysis of Bacillus genomes uncovers conserved roles of natural products in bacterial physiology.</title>
        <authorList>
            <consortium name="Agbiome Team Llc"/>
            <person name="Bleich R.M."/>
            <person name="Kirk G.J."/>
            <person name="Santa Maria K.C."/>
            <person name="Allen S.E."/>
            <person name="Farag S."/>
            <person name="Shank E.A."/>
            <person name="Bowers A."/>
        </authorList>
    </citation>
    <scope>NUCLEOTIDE SEQUENCE [LARGE SCALE GENOMIC DNA]</scope>
    <source>
        <strain evidence="1 2">AFS003013</strain>
    </source>
</reference>
<comment type="caution">
    <text evidence="1">The sequence shown here is derived from an EMBL/GenBank/DDBJ whole genome shotgun (WGS) entry which is preliminary data.</text>
</comment>
<organism evidence="1 2">
    <name type="scientific">Priestia megaterium</name>
    <name type="common">Bacillus megaterium</name>
    <dbReference type="NCBI Taxonomy" id="1404"/>
    <lineage>
        <taxon>Bacteria</taxon>
        <taxon>Bacillati</taxon>
        <taxon>Bacillota</taxon>
        <taxon>Bacilli</taxon>
        <taxon>Bacillales</taxon>
        <taxon>Bacillaceae</taxon>
        <taxon>Priestia</taxon>
    </lineage>
</organism>
<feature type="non-terminal residue" evidence="1">
    <location>
        <position position="1"/>
    </location>
</feature>
<protein>
    <submittedName>
        <fullName evidence="1">Uncharacterized protein</fullName>
    </submittedName>
</protein>
<proteinExistence type="predicted"/>
<name>A0AAE5P4C7_PRIMG</name>
<dbReference type="RefSeq" id="WP_179879537.1">
    <property type="nucleotide sequence ID" value="NZ_NTYW01000034.1"/>
</dbReference>
<dbReference type="SUPFAM" id="SSF82171">
    <property type="entry name" value="DPP6 N-terminal domain-like"/>
    <property type="match status" value="1"/>
</dbReference>